<keyword evidence="2" id="KW-0472">Membrane</keyword>
<accession>A0A2W2CIP8</accession>
<evidence type="ECO:0000256" key="2">
    <source>
        <dbReference type="SAM" id="Phobius"/>
    </source>
</evidence>
<sequence length="83" mass="8699">MVIPSVMELAVYGTLATAVAVAVMVANDRALWQAAALVVAAAILIGLVAFVARRAQPEDLAGEPGEPAEPGPQRSGARRRRRH</sequence>
<gene>
    <name evidence="3" type="ORF">C1I92_27820</name>
</gene>
<dbReference type="EMBL" id="POTW01000101">
    <property type="protein sequence ID" value="PZF80093.1"/>
    <property type="molecule type" value="Genomic_DNA"/>
</dbReference>
<reference evidence="3 4" key="1">
    <citation type="submission" date="2018-01" db="EMBL/GenBank/DDBJ databases">
        <title>Draft genome sequence of Jiangella sp. GTF31.</title>
        <authorList>
            <person name="Sahin N."/>
            <person name="Ay H."/>
            <person name="Saygin H."/>
        </authorList>
    </citation>
    <scope>NUCLEOTIDE SEQUENCE [LARGE SCALE GENOMIC DNA]</scope>
    <source>
        <strain evidence="3 4">GTF31</strain>
    </source>
</reference>
<evidence type="ECO:0000256" key="1">
    <source>
        <dbReference type="SAM" id="MobiDB-lite"/>
    </source>
</evidence>
<feature type="transmembrane region" description="Helical" evidence="2">
    <location>
        <begin position="9"/>
        <end position="26"/>
    </location>
</feature>
<keyword evidence="2" id="KW-1133">Transmembrane helix</keyword>
<organism evidence="3 4">
    <name type="scientific">Jiangella anatolica</name>
    <dbReference type="NCBI Taxonomy" id="2670374"/>
    <lineage>
        <taxon>Bacteria</taxon>
        <taxon>Bacillati</taxon>
        <taxon>Actinomycetota</taxon>
        <taxon>Actinomycetes</taxon>
        <taxon>Jiangellales</taxon>
        <taxon>Jiangellaceae</taxon>
        <taxon>Jiangella</taxon>
    </lineage>
</organism>
<evidence type="ECO:0000313" key="3">
    <source>
        <dbReference type="EMBL" id="PZF80093.1"/>
    </source>
</evidence>
<feature type="transmembrane region" description="Helical" evidence="2">
    <location>
        <begin position="32"/>
        <end position="52"/>
    </location>
</feature>
<keyword evidence="4" id="KW-1185">Reference proteome</keyword>
<proteinExistence type="predicted"/>
<evidence type="ECO:0000313" key="4">
    <source>
        <dbReference type="Proteomes" id="UP000248764"/>
    </source>
</evidence>
<feature type="region of interest" description="Disordered" evidence="1">
    <location>
        <begin position="59"/>
        <end position="83"/>
    </location>
</feature>
<dbReference type="Proteomes" id="UP000248764">
    <property type="component" value="Unassembled WGS sequence"/>
</dbReference>
<name>A0A2W2CIP8_9ACTN</name>
<keyword evidence="2" id="KW-0812">Transmembrane</keyword>
<comment type="caution">
    <text evidence="3">The sequence shown here is derived from an EMBL/GenBank/DDBJ whole genome shotgun (WGS) entry which is preliminary data.</text>
</comment>
<protein>
    <submittedName>
        <fullName evidence="3">Uncharacterized protein</fullName>
    </submittedName>
</protein>
<dbReference type="AlphaFoldDB" id="A0A2W2CIP8"/>